<protein>
    <submittedName>
        <fullName evidence="2">Uncharacterized protein</fullName>
    </submittedName>
</protein>
<evidence type="ECO:0000313" key="2">
    <source>
        <dbReference type="EMBL" id="KKL18631.1"/>
    </source>
</evidence>
<proteinExistence type="predicted"/>
<gene>
    <name evidence="2" type="ORF">LCGC14_2473590</name>
</gene>
<sequence>MVAKKEEEKKKREEEAKKKKDGGLREKAEREIQATNTGLQRQLQQHKIIQDNIAGQQALLNKSTERILMLRGKIAGLQDLIGVPKPKK</sequence>
<evidence type="ECO:0000256" key="1">
    <source>
        <dbReference type="SAM" id="MobiDB-lite"/>
    </source>
</evidence>
<comment type="caution">
    <text evidence="2">The sequence shown here is derived from an EMBL/GenBank/DDBJ whole genome shotgun (WGS) entry which is preliminary data.</text>
</comment>
<feature type="region of interest" description="Disordered" evidence="1">
    <location>
        <begin position="1"/>
        <end position="38"/>
    </location>
</feature>
<organism evidence="2">
    <name type="scientific">marine sediment metagenome</name>
    <dbReference type="NCBI Taxonomy" id="412755"/>
    <lineage>
        <taxon>unclassified sequences</taxon>
        <taxon>metagenomes</taxon>
        <taxon>ecological metagenomes</taxon>
    </lineage>
</organism>
<accession>A0A0F9DLR5</accession>
<feature type="compositionally biased region" description="Basic and acidic residues" evidence="1">
    <location>
        <begin position="1"/>
        <end position="32"/>
    </location>
</feature>
<reference evidence="2" key="1">
    <citation type="journal article" date="2015" name="Nature">
        <title>Complex archaea that bridge the gap between prokaryotes and eukaryotes.</title>
        <authorList>
            <person name="Spang A."/>
            <person name="Saw J.H."/>
            <person name="Jorgensen S.L."/>
            <person name="Zaremba-Niedzwiedzka K."/>
            <person name="Martijn J."/>
            <person name="Lind A.E."/>
            <person name="van Eijk R."/>
            <person name="Schleper C."/>
            <person name="Guy L."/>
            <person name="Ettema T.J."/>
        </authorList>
    </citation>
    <scope>NUCLEOTIDE SEQUENCE</scope>
</reference>
<dbReference type="EMBL" id="LAZR01038794">
    <property type="protein sequence ID" value="KKL18631.1"/>
    <property type="molecule type" value="Genomic_DNA"/>
</dbReference>
<name>A0A0F9DLR5_9ZZZZ</name>
<dbReference type="AlphaFoldDB" id="A0A0F9DLR5"/>